<dbReference type="AlphaFoldDB" id="M1VHG5"/>
<dbReference type="KEGG" id="cme:CYME_CMS174C"/>
<feature type="compositionally biased region" description="Polar residues" evidence="1">
    <location>
        <begin position="205"/>
        <end position="220"/>
    </location>
</feature>
<dbReference type="HOGENOM" id="CLU_824782_0_0_1"/>
<gene>
    <name evidence="2" type="ORF">CYME_CMS174C</name>
</gene>
<evidence type="ECO:0000313" key="2">
    <source>
        <dbReference type="EMBL" id="BAM82792.1"/>
    </source>
</evidence>
<evidence type="ECO:0000256" key="1">
    <source>
        <dbReference type="SAM" id="MobiDB-lite"/>
    </source>
</evidence>
<proteinExistence type="predicted"/>
<dbReference type="Proteomes" id="UP000007014">
    <property type="component" value="Chromosome 19"/>
</dbReference>
<name>M1VHG5_CYAM1</name>
<feature type="compositionally biased region" description="Polar residues" evidence="1">
    <location>
        <begin position="136"/>
        <end position="149"/>
    </location>
</feature>
<reference evidence="2 3" key="2">
    <citation type="journal article" date="2007" name="BMC Biol.">
        <title>A 100%-complete sequence reveals unusually simple genomic features in the hot-spring red alga Cyanidioschyzon merolae.</title>
        <authorList>
            <person name="Nozaki H."/>
            <person name="Takano H."/>
            <person name="Misumi O."/>
            <person name="Terasawa K."/>
            <person name="Matsuzaki M."/>
            <person name="Maruyama S."/>
            <person name="Nishida K."/>
            <person name="Yagisawa F."/>
            <person name="Yoshida Y."/>
            <person name="Fujiwara T."/>
            <person name="Takio S."/>
            <person name="Tamura K."/>
            <person name="Chung S.J."/>
            <person name="Nakamura S."/>
            <person name="Kuroiwa H."/>
            <person name="Tanaka K."/>
            <person name="Sato N."/>
            <person name="Kuroiwa T."/>
        </authorList>
    </citation>
    <scope>NUCLEOTIDE SEQUENCE [LARGE SCALE GENOMIC DNA]</scope>
    <source>
        <strain evidence="2 3">10D</strain>
    </source>
</reference>
<feature type="region of interest" description="Disordered" evidence="1">
    <location>
        <begin position="205"/>
        <end position="224"/>
    </location>
</feature>
<sequence length="337" mass="35710">MDEEVGSARDGDVTALLRESYALLHQATLVTADERRKCAEAFTEWALSTHRSTPAGTGTPASGGHSRLEPTRSVEGLVPVLRRQNSLPRNVGLGRGVRPQQSSRRVRLRGRGNGDGSPLQERSAHGAQPPRALEQASESDSFISDTGAQSDHDTSSYESDSSAVSAGVRIPRRNDPGFTATRPCRAETVHQRRLPHAPALRTTSAVAAQRGYSTPDQRQVPSDRGRAYNAARELRPATLLEDFAAAGDSLGTTQAENARAAAAAVQAPAALAANPSIECLARRRQLPGLDVGSSALDESAPPATRTVSLGADWLLASFTGASSSSYVDKSPSRHLPR</sequence>
<dbReference type="EMBL" id="AP006501">
    <property type="protein sequence ID" value="BAM82792.1"/>
    <property type="molecule type" value="Genomic_DNA"/>
</dbReference>
<feature type="compositionally biased region" description="Low complexity" evidence="1">
    <location>
        <begin position="52"/>
        <end position="64"/>
    </location>
</feature>
<dbReference type="Gramene" id="CMS174CT">
    <property type="protein sequence ID" value="CMS174CT"/>
    <property type="gene ID" value="CMS174C"/>
</dbReference>
<accession>M1VHG5</accession>
<keyword evidence="3" id="KW-1185">Reference proteome</keyword>
<protein>
    <submittedName>
        <fullName evidence="2">Uncharacterized protein</fullName>
    </submittedName>
</protein>
<dbReference type="RefSeq" id="XP_005538828.1">
    <property type="nucleotide sequence ID" value="XM_005538771.1"/>
</dbReference>
<organism evidence="2 3">
    <name type="scientific">Cyanidioschyzon merolae (strain NIES-3377 / 10D)</name>
    <name type="common">Unicellular red alga</name>
    <dbReference type="NCBI Taxonomy" id="280699"/>
    <lineage>
        <taxon>Eukaryota</taxon>
        <taxon>Rhodophyta</taxon>
        <taxon>Bangiophyceae</taxon>
        <taxon>Cyanidiales</taxon>
        <taxon>Cyanidiaceae</taxon>
        <taxon>Cyanidioschyzon</taxon>
    </lineage>
</organism>
<feature type="compositionally biased region" description="Low complexity" evidence="1">
    <location>
        <begin position="156"/>
        <end position="165"/>
    </location>
</feature>
<feature type="region of interest" description="Disordered" evidence="1">
    <location>
        <begin position="49"/>
        <end position="199"/>
    </location>
</feature>
<reference evidence="2 3" key="1">
    <citation type="journal article" date="2004" name="Nature">
        <title>Genome sequence of the ultrasmall unicellular red alga Cyanidioschyzon merolae 10D.</title>
        <authorList>
            <person name="Matsuzaki M."/>
            <person name="Misumi O."/>
            <person name="Shin-i T."/>
            <person name="Maruyama S."/>
            <person name="Takahara M."/>
            <person name="Miyagishima S."/>
            <person name="Mori T."/>
            <person name="Nishida K."/>
            <person name="Yagisawa F."/>
            <person name="Nishida K."/>
            <person name="Yoshida Y."/>
            <person name="Nishimura Y."/>
            <person name="Nakao S."/>
            <person name="Kobayashi T."/>
            <person name="Momoyama Y."/>
            <person name="Higashiyama T."/>
            <person name="Minoda A."/>
            <person name="Sano M."/>
            <person name="Nomoto H."/>
            <person name="Oishi K."/>
            <person name="Hayashi H."/>
            <person name="Ohta F."/>
            <person name="Nishizaka S."/>
            <person name="Haga S."/>
            <person name="Miura S."/>
            <person name="Morishita T."/>
            <person name="Kabeya Y."/>
            <person name="Terasawa K."/>
            <person name="Suzuki Y."/>
            <person name="Ishii Y."/>
            <person name="Asakawa S."/>
            <person name="Takano H."/>
            <person name="Ohta N."/>
            <person name="Kuroiwa H."/>
            <person name="Tanaka K."/>
            <person name="Shimizu N."/>
            <person name="Sugano S."/>
            <person name="Sato N."/>
            <person name="Nozaki H."/>
            <person name="Ogasawara N."/>
            <person name="Kohara Y."/>
            <person name="Kuroiwa T."/>
        </authorList>
    </citation>
    <scope>NUCLEOTIDE SEQUENCE [LARGE SCALE GENOMIC DNA]</scope>
    <source>
        <strain evidence="2 3">10D</strain>
    </source>
</reference>
<dbReference type="GeneID" id="16997608"/>
<evidence type="ECO:0000313" key="3">
    <source>
        <dbReference type="Proteomes" id="UP000007014"/>
    </source>
</evidence>